<accession>A0A8U0A5H7</accession>
<sequence length="567" mass="62842">MTHIHDDHVDGVRVLKDTGYTIDQAYQPSAIRYETGKDGRVKRAVLGAYFEALSDHGIEPNEINQLTEGDPILEEEDTTLTALSPPATAKTVETTSQTSGHWCTLKPEKANGNGVVCKFEGPNGVSGLFMGDVGDESAHNAESWLVEQHDESDSDVDLNTNILFLGHHGSKNSTGEKFLNEVDPAHVVISSGLDNNYTSKNQYDGHPHDETLKRLHEREIDVHWTAVHGTVDTTVEEENITLDHDTTIETTDAADIAALKYYGQENDLDQEALAEIEEITRSELPEETPEWVNEVSLVTEQSTIDPEKIEELHELETERKDLKAEKYQLEETRDELHETKTDLEQEYETDTGLTERLTGAVGSLWDGKTTGDGMSQKDTTVDHREEEPDPTEDEGHDRPSTDADTHPSEAEADPQDGDAEQSDDIDATIAAYEQRNAVLRAEVTELTEQVEDLMAHVGTLEQEISSPGLLDRLTAAISSDTGDTQPTEIRRARFSETASSLADTDTETTTEETESTDQEHAKTTREKETTQEQAQPTAHTSDQTRSTSTHQEQDSSRDRSDESGFSL</sequence>
<feature type="compositionally biased region" description="Basic and acidic residues" evidence="2">
    <location>
        <begin position="326"/>
        <end position="343"/>
    </location>
</feature>
<keyword evidence="1" id="KW-0175">Coiled coil</keyword>
<evidence type="ECO:0000313" key="3">
    <source>
        <dbReference type="EMBL" id="UPM43167.1"/>
    </source>
</evidence>
<keyword evidence="4" id="KW-1185">Reference proteome</keyword>
<evidence type="ECO:0000256" key="1">
    <source>
        <dbReference type="SAM" id="Coils"/>
    </source>
</evidence>
<gene>
    <name evidence="3" type="ORF">MW046_01660</name>
</gene>
<evidence type="ECO:0008006" key="5">
    <source>
        <dbReference type="Google" id="ProtNLM"/>
    </source>
</evidence>
<dbReference type="KEGG" id="haad:MW046_01660"/>
<dbReference type="Gene3D" id="3.60.15.10">
    <property type="entry name" value="Ribonuclease Z/Hydroxyacylglutathione hydrolase-like"/>
    <property type="match status" value="1"/>
</dbReference>
<feature type="region of interest" description="Disordered" evidence="2">
    <location>
        <begin position="326"/>
        <end position="426"/>
    </location>
</feature>
<feature type="compositionally biased region" description="Polar residues" evidence="2">
    <location>
        <begin position="476"/>
        <end position="487"/>
    </location>
</feature>
<dbReference type="RefSeq" id="WP_247993835.1">
    <property type="nucleotide sequence ID" value="NZ_CP096019.1"/>
</dbReference>
<dbReference type="Proteomes" id="UP000831768">
    <property type="component" value="Chromosome"/>
</dbReference>
<dbReference type="InterPro" id="IPR036866">
    <property type="entry name" value="RibonucZ/Hydroxyglut_hydro"/>
</dbReference>
<feature type="compositionally biased region" description="Basic and acidic residues" evidence="2">
    <location>
        <begin position="517"/>
        <end position="530"/>
    </location>
</feature>
<feature type="compositionally biased region" description="Polar residues" evidence="2">
    <location>
        <begin position="536"/>
        <end position="550"/>
    </location>
</feature>
<dbReference type="PANTHER" id="PTHR30619">
    <property type="entry name" value="DNA INTERNALIZATION/COMPETENCE PROTEIN COMEC/REC2"/>
    <property type="match status" value="1"/>
</dbReference>
<protein>
    <recommendedName>
        <fullName evidence="5">Metallo-beta-lactamase domain-containing protein</fullName>
    </recommendedName>
</protein>
<dbReference type="PANTHER" id="PTHR30619:SF1">
    <property type="entry name" value="RECOMBINATION PROTEIN 2"/>
    <property type="match status" value="1"/>
</dbReference>
<dbReference type="EMBL" id="CP096019">
    <property type="protein sequence ID" value="UPM43167.1"/>
    <property type="molecule type" value="Genomic_DNA"/>
</dbReference>
<dbReference type="InterPro" id="IPR052159">
    <property type="entry name" value="Competence_DNA_uptake"/>
</dbReference>
<dbReference type="AlphaFoldDB" id="A0A8U0A5H7"/>
<dbReference type="GeneID" id="71926713"/>
<reference evidence="3" key="1">
    <citation type="submission" date="2022-04" db="EMBL/GenBank/DDBJ databases">
        <title>Halocatena sp. nov., isolated from a salt lake.</title>
        <authorList>
            <person name="Cui H.-L."/>
        </authorList>
    </citation>
    <scope>NUCLEOTIDE SEQUENCE</scope>
    <source>
        <strain evidence="3">AD-1</strain>
    </source>
</reference>
<feature type="coiled-coil region" evidence="1">
    <location>
        <begin position="429"/>
        <end position="463"/>
    </location>
</feature>
<dbReference type="SUPFAM" id="SSF56281">
    <property type="entry name" value="Metallo-hydrolase/oxidoreductase"/>
    <property type="match status" value="1"/>
</dbReference>
<feature type="region of interest" description="Disordered" evidence="2">
    <location>
        <begin position="475"/>
        <end position="567"/>
    </location>
</feature>
<evidence type="ECO:0000256" key="2">
    <source>
        <dbReference type="SAM" id="MobiDB-lite"/>
    </source>
</evidence>
<proteinExistence type="predicted"/>
<feature type="compositionally biased region" description="Basic and acidic residues" evidence="2">
    <location>
        <begin position="551"/>
        <end position="567"/>
    </location>
</feature>
<feature type="compositionally biased region" description="Acidic residues" evidence="2">
    <location>
        <begin position="504"/>
        <end position="516"/>
    </location>
</feature>
<feature type="compositionally biased region" description="Basic and acidic residues" evidence="2">
    <location>
        <begin position="393"/>
        <end position="409"/>
    </location>
</feature>
<name>A0A8U0A5H7_9EURY</name>
<evidence type="ECO:0000313" key="4">
    <source>
        <dbReference type="Proteomes" id="UP000831768"/>
    </source>
</evidence>
<organism evidence="3 4">
    <name type="scientific">Halocatena salina</name>
    <dbReference type="NCBI Taxonomy" id="2934340"/>
    <lineage>
        <taxon>Archaea</taxon>
        <taxon>Methanobacteriati</taxon>
        <taxon>Methanobacteriota</taxon>
        <taxon>Stenosarchaea group</taxon>
        <taxon>Halobacteria</taxon>
        <taxon>Halobacteriales</taxon>
        <taxon>Natronomonadaceae</taxon>
        <taxon>Halocatena</taxon>
    </lineage>
</organism>
<feature type="compositionally biased region" description="Acidic residues" evidence="2">
    <location>
        <begin position="410"/>
        <end position="426"/>
    </location>
</feature>